<dbReference type="OrthoDB" id="2663372at2"/>
<dbReference type="SUPFAM" id="SSF69322">
    <property type="entry name" value="Tricorn protease domain 2"/>
    <property type="match status" value="1"/>
</dbReference>
<reference evidence="1 2" key="1">
    <citation type="submission" date="2018-07" db="EMBL/GenBank/DDBJ databases">
        <title>Anaerosacharophilus polymeroproducens gen. nov. sp. nov., an anaerobic bacterium isolated from salt field.</title>
        <authorList>
            <person name="Kim W."/>
            <person name="Yang S.-H."/>
            <person name="Oh J."/>
            <person name="Lee J.-H."/>
            <person name="Kwon K.K."/>
        </authorList>
    </citation>
    <scope>NUCLEOTIDE SEQUENCE [LARGE SCALE GENOMIC DNA]</scope>
    <source>
        <strain evidence="1 2">MCWD5</strain>
    </source>
</reference>
<comment type="caution">
    <text evidence="1">The sequence shown here is derived from an EMBL/GenBank/DDBJ whole genome shotgun (WGS) entry which is preliminary data.</text>
</comment>
<dbReference type="RefSeq" id="WP_115482660.1">
    <property type="nucleotide sequence ID" value="NZ_QRCT01000048.1"/>
</dbReference>
<dbReference type="Proteomes" id="UP000255036">
    <property type="component" value="Unassembled WGS sequence"/>
</dbReference>
<evidence type="ECO:0000313" key="1">
    <source>
        <dbReference type="EMBL" id="RDU22726.1"/>
    </source>
</evidence>
<organism evidence="1 2">
    <name type="scientific">Anaerosacchariphilus polymeriproducens</name>
    <dbReference type="NCBI Taxonomy" id="1812858"/>
    <lineage>
        <taxon>Bacteria</taxon>
        <taxon>Bacillati</taxon>
        <taxon>Bacillota</taxon>
        <taxon>Clostridia</taxon>
        <taxon>Lachnospirales</taxon>
        <taxon>Lachnospiraceae</taxon>
        <taxon>Anaerosacchariphilus</taxon>
    </lineage>
</organism>
<dbReference type="AlphaFoldDB" id="A0A371AT21"/>
<evidence type="ECO:0008006" key="3">
    <source>
        <dbReference type="Google" id="ProtNLM"/>
    </source>
</evidence>
<dbReference type="PROSITE" id="PS51257">
    <property type="entry name" value="PROKAR_LIPOPROTEIN"/>
    <property type="match status" value="1"/>
</dbReference>
<dbReference type="EMBL" id="QRCT01000048">
    <property type="protein sequence ID" value="RDU22726.1"/>
    <property type="molecule type" value="Genomic_DNA"/>
</dbReference>
<evidence type="ECO:0000313" key="2">
    <source>
        <dbReference type="Proteomes" id="UP000255036"/>
    </source>
</evidence>
<sequence>MKTSKINTMCVIIVIVLMLCGCSDENKSKTVLLPDKLAKENGDISTDSEFVSQKIYKYNYQTMEKENSRMASAFLNEEDKNSVFVKGYDLDNLKTKYEKVDIRYGFHEPYSNYNKNLDTFEEIAVSPNGSFVFGEIKSGGERQFIIIDLYHNTEMELLRLNAEEYSNNFYHMKGIWSKDSKKLIYILESGYQSEDFNFISVFDVNKKKTVQTMKKTEIENSQFFNYKQIVVSDDGNKVLLYGMNPEIYFLIDFSKEKQIKVLSPLESETEVAYSIKNNKMYGLSTTGSLYVYDFDSGLDQWNLITSELPKGIFDYIICDGGDTIITAEECSDKSYIEHQKGVNIDYINGNDGVKTNIYSHSLVNGSSQLLYKGNGRIFELTIDQKEKRLLAEFRTKNYFYQHNIMYDVNLVMIMFN</sequence>
<keyword evidence="2" id="KW-1185">Reference proteome</keyword>
<proteinExistence type="predicted"/>
<name>A0A371AT21_9FIRM</name>
<accession>A0A371AT21</accession>
<gene>
    <name evidence="1" type="ORF">DWV06_13225</name>
</gene>
<protein>
    <recommendedName>
        <fullName evidence="3">Lipoprotein</fullName>
    </recommendedName>
</protein>